<dbReference type="RefSeq" id="WP_085836144.1">
    <property type="nucleotide sequence ID" value="NZ_FWFS01000004.1"/>
</dbReference>
<name>A0A1Y5SFH7_9RHOB</name>
<dbReference type="EMBL" id="FWFS01000004">
    <property type="protein sequence ID" value="SLN38396.1"/>
    <property type="molecule type" value="Genomic_DNA"/>
</dbReference>
<accession>A0A1Y5SFH7</accession>
<dbReference type="OrthoDB" id="5453597at2"/>
<evidence type="ECO:0000313" key="1">
    <source>
        <dbReference type="EMBL" id="SLN38396.1"/>
    </source>
</evidence>
<protein>
    <submittedName>
        <fullName evidence="1">Uncharacterized protein</fullName>
    </submittedName>
</protein>
<proteinExistence type="predicted"/>
<dbReference type="Proteomes" id="UP000193862">
    <property type="component" value="Unassembled WGS sequence"/>
</dbReference>
<organism evidence="1 2">
    <name type="scientific">Aquimixticola soesokkakensis</name>
    <dbReference type="NCBI Taxonomy" id="1519096"/>
    <lineage>
        <taxon>Bacteria</taxon>
        <taxon>Pseudomonadati</taxon>
        <taxon>Pseudomonadota</taxon>
        <taxon>Alphaproteobacteria</taxon>
        <taxon>Rhodobacterales</taxon>
        <taxon>Paracoccaceae</taxon>
        <taxon>Aquimixticola</taxon>
    </lineage>
</organism>
<dbReference type="AlphaFoldDB" id="A0A1Y5SFH7"/>
<keyword evidence="2" id="KW-1185">Reference proteome</keyword>
<evidence type="ECO:0000313" key="2">
    <source>
        <dbReference type="Proteomes" id="UP000193862"/>
    </source>
</evidence>
<sequence>MDTRKPGAVPTALLQLLADGVCRTRDEIATQGPTMKGRQLSDGLMRLCDRGYMAKMAGDCFQLTDAGLTAAKAGTIITSGPKGPTKIVHRRKDTFRGRAWTSMRIRHYFTIGEVAGDAQREEDKEPGQNVTRYLLQLRKAGYVAELARRQKGGPRGSIGYKRYVLVKNTGPNAPVYRAAKNVMHDFNTGEDVPCSLD</sequence>
<reference evidence="1 2" key="1">
    <citation type="submission" date="2017-03" db="EMBL/GenBank/DDBJ databases">
        <authorList>
            <person name="Afonso C.L."/>
            <person name="Miller P.J."/>
            <person name="Scott M.A."/>
            <person name="Spackman E."/>
            <person name="Goraichik I."/>
            <person name="Dimitrov K.M."/>
            <person name="Suarez D.L."/>
            <person name="Swayne D.E."/>
        </authorList>
    </citation>
    <scope>NUCLEOTIDE SEQUENCE [LARGE SCALE GENOMIC DNA]</scope>
    <source>
        <strain evidence="1 2">CECT 8620</strain>
    </source>
</reference>
<gene>
    <name evidence="1" type="ORF">AQS8620_01447</name>
</gene>